<keyword evidence="2" id="KW-1185">Reference proteome</keyword>
<dbReference type="AlphaFoldDB" id="A0A139HLX0"/>
<evidence type="ECO:0000313" key="1">
    <source>
        <dbReference type="EMBL" id="KXT03501.1"/>
    </source>
</evidence>
<gene>
    <name evidence="1" type="ORF">AC578_1585</name>
</gene>
<sequence length="93" mass="9800">MLLAAPKFSTLGFLQAGNDQAIDTEGSSAVILNHTKSLSGSATKATDERSRAQQGALVITIANNLLLEDKPAGAIVELVARKPLNEHNVSPYE</sequence>
<dbReference type="EMBL" id="LFZN01000030">
    <property type="protein sequence ID" value="KXT03501.1"/>
    <property type="molecule type" value="Genomic_DNA"/>
</dbReference>
<accession>A0A139HLX0</accession>
<evidence type="ECO:0000313" key="2">
    <source>
        <dbReference type="Proteomes" id="UP000070133"/>
    </source>
</evidence>
<organism evidence="1 2">
    <name type="scientific">Pseudocercospora eumusae</name>
    <dbReference type="NCBI Taxonomy" id="321146"/>
    <lineage>
        <taxon>Eukaryota</taxon>
        <taxon>Fungi</taxon>
        <taxon>Dikarya</taxon>
        <taxon>Ascomycota</taxon>
        <taxon>Pezizomycotina</taxon>
        <taxon>Dothideomycetes</taxon>
        <taxon>Dothideomycetidae</taxon>
        <taxon>Mycosphaerellales</taxon>
        <taxon>Mycosphaerellaceae</taxon>
        <taxon>Pseudocercospora</taxon>
    </lineage>
</organism>
<proteinExistence type="predicted"/>
<protein>
    <submittedName>
        <fullName evidence="1">Uncharacterized protein</fullName>
    </submittedName>
</protein>
<comment type="caution">
    <text evidence="1">The sequence shown here is derived from an EMBL/GenBank/DDBJ whole genome shotgun (WGS) entry which is preliminary data.</text>
</comment>
<dbReference type="Proteomes" id="UP000070133">
    <property type="component" value="Unassembled WGS sequence"/>
</dbReference>
<name>A0A139HLX0_9PEZI</name>
<dbReference type="OrthoDB" id="5212574at2759"/>
<reference evidence="1 2" key="1">
    <citation type="submission" date="2015-07" db="EMBL/GenBank/DDBJ databases">
        <title>Comparative genomics of the Sigatoka disease complex on banana suggests a link between parallel evolutionary changes in Pseudocercospora fijiensis and Pseudocercospora eumusae and increased virulence on the banana host.</title>
        <authorList>
            <person name="Chang T.-C."/>
            <person name="Salvucci A."/>
            <person name="Crous P.W."/>
            <person name="Stergiopoulos I."/>
        </authorList>
    </citation>
    <scope>NUCLEOTIDE SEQUENCE [LARGE SCALE GENOMIC DNA]</scope>
    <source>
        <strain evidence="1 2">CBS 114824</strain>
    </source>
</reference>